<name>A0A4P9XHM5_9FUNG</name>
<dbReference type="PROSITE" id="PS51715">
    <property type="entry name" value="G_GB1_RHD3"/>
    <property type="match status" value="1"/>
</dbReference>
<evidence type="ECO:0000256" key="9">
    <source>
        <dbReference type="PROSITE-ProRule" id="PRU01052"/>
    </source>
</evidence>
<dbReference type="EMBL" id="KZ993452">
    <property type="protein sequence ID" value="RKP04791.1"/>
    <property type="molecule type" value="Genomic_DNA"/>
</dbReference>
<dbReference type="PANTHER" id="PTHR45923:SF2">
    <property type="entry name" value="PROTEIN SEY1"/>
    <property type="match status" value="1"/>
</dbReference>
<dbReference type="InterPro" id="IPR027417">
    <property type="entry name" value="P-loop_NTPase"/>
</dbReference>
<accession>A0A4P9XHM5</accession>
<evidence type="ECO:0000256" key="7">
    <source>
        <dbReference type="ARBA" id="ARBA00023134"/>
    </source>
</evidence>
<dbReference type="GO" id="GO:0016320">
    <property type="term" value="P:endoplasmic reticulum membrane fusion"/>
    <property type="evidence" value="ECO:0007669"/>
    <property type="project" value="TreeGrafter"/>
</dbReference>
<reference evidence="12" key="1">
    <citation type="journal article" date="2018" name="Nat. Microbiol.">
        <title>Leveraging single-cell genomics to expand the fungal tree of life.</title>
        <authorList>
            <person name="Ahrendt S.R."/>
            <person name="Quandt C.A."/>
            <person name="Ciobanu D."/>
            <person name="Clum A."/>
            <person name="Salamov A."/>
            <person name="Andreopoulos B."/>
            <person name="Cheng J.F."/>
            <person name="Woyke T."/>
            <person name="Pelin A."/>
            <person name="Henrissat B."/>
            <person name="Reynolds N.K."/>
            <person name="Benny G.L."/>
            <person name="Smith M.E."/>
            <person name="James T.Y."/>
            <person name="Grigoriev I.V."/>
        </authorList>
    </citation>
    <scope>NUCLEOTIDE SEQUENCE [LARGE SCALE GENOMIC DNA]</scope>
    <source>
        <strain evidence="12">RSA 1356</strain>
    </source>
</reference>
<dbReference type="InterPro" id="IPR046758">
    <property type="entry name" value="Sey1/RHD3-like_3HB"/>
</dbReference>
<protein>
    <submittedName>
        <fullName evidence="11">RHD3/Sey1</fullName>
    </submittedName>
</protein>
<feature type="domain" description="GB1/RHD3-type G" evidence="10">
    <location>
        <begin position="9"/>
        <end position="226"/>
    </location>
</feature>
<keyword evidence="3" id="KW-0547">Nucleotide-binding</keyword>
<dbReference type="InterPro" id="IPR030386">
    <property type="entry name" value="G_GB1_RHD3_dom"/>
</dbReference>
<evidence type="ECO:0000256" key="8">
    <source>
        <dbReference type="ARBA" id="ARBA00023136"/>
    </source>
</evidence>
<evidence type="ECO:0000256" key="1">
    <source>
        <dbReference type="ARBA" id="ARBA00004477"/>
    </source>
</evidence>
<keyword evidence="6" id="KW-1133">Transmembrane helix</keyword>
<keyword evidence="2" id="KW-0812">Transmembrane</keyword>
<keyword evidence="8" id="KW-0472">Membrane</keyword>
<dbReference type="FunFam" id="3.40.50.300:FF:000727">
    <property type="entry name" value="Protein SEY1 homolog"/>
    <property type="match status" value="1"/>
</dbReference>
<comment type="similarity">
    <text evidence="9">Belongs to the TRAFAC class dynamin-like GTPase superfamily. GB1/RHD3 GTPase family.</text>
</comment>
<comment type="subcellular location">
    <subcellularLocation>
        <location evidence="1">Endoplasmic reticulum membrane</location>
        <topology evidence="1">Multi-pass membrane protein</topology>
    </subcellularLocation>
</comment>
<organism evidence="11 12">
    <name type="scientific">Thamnocephalis sphaerospora</name>
    <dbReference type="NCBI Taxonomy" id="78915"/>
    <lineage>
        <taxon>Eukaryota</taxon>
        <taxon>Fungi</taxon>
        <taxon>Fungi incertae sedis</taxon>
        <taxon>Zoopagomycota</taxon>
        <taxon>Zoopagomycotina</taxon>
        <taxon>Zoopagomycetes</taxon>
        <taxon>Zoopagales</taxon>
        <taxon>Sigmoideomycetaceae</taxon>
        <taxon>Thamnocephalis</taxon>
    </lineage>
</organism>
<evidence type="ECO:0000313" key="12">
    <source>
        <dbReference type="Proteomes" id="UP000271241"/>
    </source>
</evidence>
<dbReference type="AlphaFoldDB" id="A0A4P9XHM5"/>
<sequence>DSWGMSHDGRDYHTIAIFGSQSTGKSTLLNAIFGTEFPIMDASKGRRQTTLGIWMGKSANANILVMDVEGVDGQEQGEDKLVERRSALFSLATAEVLVINMHEVTIGLYNGANVELLKTVFEANLELSKDGETCKTLLFFVVRDYTGATPLIQHEDKLRSIMTTIWGGIKKPKHLENNSFSDYFDCMVVGLPPKPFMPEQFNEAVDKLRLRFTDTNDSNYVFKPCYHRGIPIDGFSHYASEIWASEHNAVLEDRTLDIPSQQVLLAEHRCMELSTEAKTKFKQSISATAAHVNSGKVVDGFGNLMEKARGEAITTFDISAKHYHLNIYTDMRDKLYTAFNEELAILFRLQLKNLAAKSAEQFDTRMKPVHADSVDLFMAKAESIRQNILQIFQEAACGRY</sequence>
<feature type="non-terminal residue" evidence="11">
    <location>
        <position position="1"/>
    </location>
</feature>
<proteinExistence type="inferred from homology"/>
<keyword evidence="5" id="KW-0256">Endoplasmic reticulum</keyword>
<dbReference type="SUPFAM" id="SSF52540">
    <property type="entry name" value="P-loop containing nucleoside triphosphate hydrolases"/>
    <property type="match status" value="1"/>
</dbReference>
<dbReference type="PANTHER" id="PTHR45923">
    <property type="entry name" value="PROTEIN SEY1"/>
    <property type="match status" value="1"/>
</dbReference>
<keyword evidence="12" id="KW-1185">Reference proteome</keyword>
<gene>
    <name evidence="11" type="ORF">THASP1DRAFT_20691</name>
</gene>
<dbReference type="GO" id="GO:0005525">
    <property type="term" value="F:GTP binding"/>
    <property type="evidence" value="ECO:0007669"/>
    <property type="project" value="UniProtKB-KW"/>
</dbReference>
<dbReference type="OrthoDB" id="1597724at2759"/>
<dbReference type="Pfam" id="PF05879">
    <property type="entry name" value="RHD3_GTPase"/>
    <property type="match status" value="1"/>
</dbReference>
<dbReference type="GO" id="GO:0003924">
    <property type="term" value="F:GTPase activity"/>
    <property type="evidence" value="ECO:0007669"/>
    <property type="project" value="TreeGrafter"/>
</dbReference>
<dbReference type="GO" id="GO:0005789">
    <property type="term" value="C:endoplasmic reticulum membrane"/>
    <property type="evidence" value="ECO:0007669"/>
    <property type="project" value="UniProtKB-SubCell"/>
</dbReference>
<dbReference type="Pfam" id="PF20428">
    <property type="entry name" value="Sey1_3HB"/>
    <property type="match status" value="1"/>
</dbReference>
<evidence type="ECO:0000256" key="4">
    <source>
        <dbReference type="ARBA" id="ARBA00022801"/>
    </source>
</evidence>
<dbReference type="CDD" id="cd01851">
    <property type="entry name" value="GBP"/>
    <property type="match status" value="1"/>
</dbReference>
<evidence type="ECO:0000256" key="2">
    <source>
        <dbReference type="ARBA" id="ARBA00022692"/>
    </source>
</evidence>
<evidence type="ECO:0000256" key="3">
    <source>
        <dbReference type="ARBA" id="ARBA00022741"/>
    </source>
</evidence>
<dbReference type="InterPro" id="IPR008803">
    <property type="entry name" value="RHD3/Sey1"/>
</dbReference>
<evidence type="ECO:0000256" key="5">
    <source>
        <dbReference type="ARBA" id="ARBA00022824"/>
    </source>
</evidence>
<evidence type="ECO:0000256" key="6">
    <source>
        <dbReference type="ARBA" id="ARBA00022989"/>
    </source>
</evidence>
<evidence type="ECO:0000259" key="10">
    <source>
        <dbReference type="PROSITE" id="PS51715"/>
    </source>
</evidence>
<dbReference type="Proteomes" id="UP000271241">
    <property type="component" value="Unassembled WGS sequence"/>
</dbReference>
<evidence type="ECO:0000313" key="11">
    <source>
        <dbReference type="EMBL" id="RKP04791.1"/>
    </source>
</evidence>
<dbReference type="Gene3D" id="3.40.50.300">
    <property type="entry name" value="P-loop containing nucleotide triphosphate hydrolases"/>
    <property type="match status" value="1"/>
</dbReference>
<keyword evidence="4" id="KW-0378">Hydrolase</keyword>
<keyword evidence="7" id="KW-0342">GTP-binding</keyword>